<evidence type="ECO:0000313" key="4">
    <source>
        <dbReference type="Proteomes" id="UP000277766"/>
    </source>
</evidence>
<dbReference type="PANTHER" id="PTHR43249">
    <property type="entry name" value="UDP-N-ACETYL-2-AMINO-2-DEOXY-D-GLUCURONATE OXIDASE"/>
    <property type="match status" value="1"/>
</dbReference>
<dbReference type="OrthoDB" id="240873at2"/>
<dbReference type="Proteomes" id="UP000277766">
    <property type="component" value="Unassembled WGS sequence"/>
</dbReference>
<comment type="caution">
    <text evidence="3">The sequence shown here is derived from an EMBL/GenBank/DDBJ whole genome shotgun (WGS) entry which is preliminary data.</text>
</comment>
<evidence type="ECO:0000313" key="3">
    <source>
        <dbReference type="EMBL" id="RTR28047.1"/>
    </source>
</evidence>
<evidence type="ECO:0000259" key="2">
    <source>
        <dbReference type="Pfam" id="PF02894"/>
    </source>
</evidence>
<gene>
    <name evidence="3" type="ORF">EJ104_05865</name>
</gene>
<dbReference type="AlphaFoldDB" id="A0A431VXM7"/>
<dbReference type="InterPro" id="IPR036291">
    <property type="entry name" value="NAD(P)-bd_dom_sf"/>
</dbReference>
<dbReference type="RefSeq" id="WP_126351823.1">
    <property type="nucleotide sequence ID" value="NZ_CP086381.1"/>
</dbReference>
<dbReference type="SUPFAM" id="SSF51735">
    <property type="entry name" value="NAD(P)-binding Rossmann-fold domains"/>
    <property type="match status" value="1"/>
</dbReference>
<dbReference type="EMBL" id="RXPE01000008">
    <property type="protein sequence ID" value="RTR28047.1"/>
    <property type="molecule type" value="Genomic_DNA"/>
</dbReference>
<proteinExistence type="predicted"/>
<dbReference type="GO" id="GO:0000166">
    <property type="term" value="F:nucleotide binding"/>
    <property type="evidence" value="ECO:0007669"/>
    <property type="project" value="InterPro"/>
</dbReference>
<name>A0A431VXM7_9DEIO</name>
<feature type="domain" description="Gfo/Idh/MocA-like oxidoreductase N-terminal" evidence="1">
    <location>
        <begin position="10"/>
        <end position="132"/>
    </location>
</feature>
<dbReference type="InterPro" id="IPR052515">
    <property type="entry name" value="Gfo/Idh/MocA_Oxidoreductase"/>
</dbReference>
<dbReference type="Gene3D" id="3.40.50.720">
    <property type="entry name" value="NAD(P)-binding Rossmann-like Domain"/>
    <property type="match status" value="1"/>
</dbReference>
<dbReference type="InterPro" id="IPR000683">
    <property type="entry name" value="Gfo/Idh/MocA-like_OxRdtase_N"/>
</dbReference>
<dbReference type="Pfam" id="PF02894">
    <property type="entry name" value="GFO_IDH_MocA_C"/>
    <property type="match status" value="1"/>
</dbReference>
<dbReference type="InterPro" id="IPR004104">
    <property type="entry name" value="Gfo/Idh/MocA-like_OxRdtase_C"/>
</dbReference>
<dbReference type="Pfam" id="PF01408">
    <property type="entry name" value="GFO_IDH_MocA"/>
    <property type="match status" value="1"/>
</dbReference>
<keyword evidence="4" id="KW-1185">Reference proteome</keyword>
<dbReference type="SUPFAM" id="SSF55347">
    <property type="entry name" value="Glyceraldehyde-3-phosphate dehydrogenase-like, C-terminal domain"/>
    <property type="match status" value="1"/>
</dbReference>
<reference evidence="3 4" key="1">
    <citation type="submission" date="2018-12" db="EMBL/GenBank/DDBJ databases">
        <title>Deinococcus radiophilus ATCC 27603 genome sequencing and assembly.</title>
        <authorList>
            <person name="Maclea K.S."/>
            <person name="Maynard C.R."/>
        </authorList>
    </citation>
    <scope>NUCLEOTIDE SEQUENCE [LARGE SCALE GENOMIC DNA]</scope>
    <source>
        <strain evidence="3 4">ATCC 27603</strain>
    </source>
</reference>
<feature type="domain" description="Gfo/Idh/MocA-like oxidoreductase C-terminal" evidence="2">
    <location>
        <begin position="164"/>
        <end position="218"/>
    </location>
</feature>
<sequence>MSKPENRSARFALTGASGYIAPRHMKAIGDSGGQLIAALDPFDSVGILDSYSPDTEFFTQAEEFEKYLHQLRRDGQGIDYLSICSPNYLHDPHIRMALRSGADALCEKPIVLHPEDIDALKELEQETGQRVWTILQLRVHPALVALKERLDAEFAADPGLKKDVELSYVTGRGNWYMRSWKNRLEQSGGLATNIGVHFFDMLVWFFGDMQRLEVHERSETLVSGYLELERARVKWMLSIDTDYVPAELAAQGQRTYRSITVGGEEIEFSGGFTDLHTEVYKRTVAGQGFSLDDTRPAIEIVSQIRNLDLTQPSNETAHPLIGQRQ</sequence>
<protein>
    <submittedName>
        <fullName evidence="3">Gfo/Idh/MocA family oxidoreductase</fullName>
    </submittedName>
</protein>
<dbReference type="PANTHER" id="PTHR43249:SF1">
    <property type="entry name" value="D-GLUCOSIDE 3-DEHYDROGENASE"/>
    <property type="match status" value="1"/>
</dbReference>
<evidence type="ECO:0000259" key="1">
    <source>
        <dbReference type="Pfam" id="PF01408"/>
    </source>
</evidence>
<dbReference type="Gene3D" id="3.30.360.10">
    <property type="entry name" value="Dihydrodipicolinate Reductase, domain 2"/>
    <property type="match status" value="1"/>
</dbReference>
<accession>A0A431VXM7</accession>
<organism evidence="3 4">
    <name type="scientific">Deinococcus radiophilus</name>
    <dbReference type="NCBI Taxonomy" id="32062"/>
    <lineage>
        <taxon>Bacteria</taxon>
        <taxon>Thermotogati</taxon>
        <taxon>Deinococcota</taxon>
        <taxon>Deinococci</taxon>
        <taxon>Deinococcales</taxon>
        <taxon>Deinococcaceae</taxon>
        <taxon>Deinococcus</taxon>
    </lineage>
</organism>